<accession>A0A8H4K7C9</accession>
<evidence type="ECO:0000256" key="1">
    <source>
        <dbReference type="SAM" id="SignalP"/>
    </source>
</evidence>
<reference evidence="2" key="1">
    <citation type="submission" date="2020-01" db="EMBL/GenBank/DDBJ databases">
        <title>Identification and distribution of gene clusters putatively required for synthesis of sphingolipid metabolism inhibitors in phylogenetically diverse species of the filamentous fungus Fusarium.</title>
        <authorList>
            <person name="Kim H.-S."/>
            <person name="Busman M."/>
            <person name="Brown D.W."/>
            <person name="Divon H."/>
            <person name="Uhlig S."/>
            <person name="Proctor R.H."/>
        </authorList>
    </citation>
    <scope>NUCLEOTIDE SEQUENCE</scope>
    <source>
        <strain evidence="2">NRRL 53441</strain>
    </source>
</reference>
<dbReference type="AlphaFoldDB" id="A0A8H4K7C9"/>
<feature type="signal peptide" evidence="1">
    <location>
        <begin position="1"/>
        <end position="20"/>
    </location>
</feature>
<dbReference type="Proteomes" id="UP000605986">
    <property type="component" value="Unassembled WGS sequence"/>
</dbReference>
<feature type="chain" id="PRO_5034542542" evidence="1">
    <location>
        <begin position="21"/>
        <end position="133"/>
    </location>
</feature>
<sequence length="133" mass="14091">MQFSIPTIIAALVTFHTANAGWEISAFNSAGCSLNDADPNDFYRNIKSDQAVPGCFNFGQDMPGTSCTEASPQTTAGPCVDRDLVPKSVSGKGDCVFYMDPGCTGEKLAGVLFPDEYTCINLGADIKSFVCNV</sequence>
<keyword evidence="1" id="KW-0732">Signal</keyword>
<dbReference type="EMBL" id="JAADJG010000557">
    <property type="protein sequence ID" value="KAF4444158.1"/>
    <property type="molecule type" value="Genomic_DNA"/>
</dbReference>
<evidence type="ECO:0000313" key="3">
    <source>
        <dbReference type="Proteomes" id="UP000605986"/>
    </source>
</evidence>
<gene>
    <name evidence="2" type="ORF">F53441_11216</name>
</gene>
<evidence type="ECO:0000313" key="2">
    <source>
        <dbReference type="EMBL" id="KAF4444158.1"/>
    </source>
</evidence>
<proteinExistence type="predicted"/>
<dbReference type="OrthoDB" id="5007706at2759"/>
<name>A0A8H4K7C9_9HYPO</name>
<protein>
    <submittedName>
        <fullName evidence="2">Uncharacterized protein</fullName>
    </submittedName>
</protein>
<keyword evidence="3" id="KW-1185">Reference proteome</keyword>
<organism evidence="2 3">
    <name type="scientific">Fusarium austroafricanum</name>
    <dbReference type="NCBI Taxonomy" id="2364996"/>
    <lineage>
        <taxon>Eukaryota</taxon>
        <taxon>Fungi</taxon>
        <taxon>Dikarya</taxon>
        <taxon>Ascomycota</taxon>
        <taxon>Pezizomycotina</taxon>
        <taxon>Sordariomycetes</taxon>
        <taxon>Hypocreomycetidae</taxon>
        <taxon>Hypocreales</taxon>
        <taxon>Nectriaceae</taxon>
        <taxon>Fusarium</taxon>
        <taxon>Fusarium concolor species complex</taxon>
    </lineage>
</organism>
<comment type="caution">
    <text evidence="2">The sequence shown here is derived from an EMBL/GenBank/DDBJ whole genome shotgun (WGS) entry which is preliminary data.</text>
</comment>